<dbReference type="PANTHER" id="PTHR30619">
    <property type="entry name" value="DNA INTERNALIZATION/COMPETENCE PROTEIN COMEC/REC2"/>
    <property type="match status" value="1"/>
</dbReference>
<protein>
    <recommendedName>
        <fullName evidence="3">Metallo-beta-lactamase superfamily protein</fullName>
    </recommendedName>
</protein>
<dbReference type="SUPFAM" id="SSF56281">
    <property type="entry name" value="Metallo-hydrolase/oxidoreductase"/>
    <property type="match status" value="1"/>
</dbReference>
<comment type="caution">
    <text evidence="1">The sequence shown here is derived from an EMBL/GenBank/DDBJ whole genome shotgun (WGS) entry which is preliminary data.</text>
</comment>
<keyword evidence="2" id="KW-1185">Reference proteome</keyword>
<dbReference type="Gene3D" id="3.60.15.10">
    <property type="entry name" value="Ribonuclease Z/Hydroxyacylglutathione hydrolase-like"/>
    <property type="match status" value="2"/>
</dbReference>
<dbReference type="PANTHER" id="PTHR30619:SF1">
    <property type="entry name" value="RECOMBINATION PROTEIN 2"/>
    <property type="match status" value="1"/>
</dbReference>
<evidence type="ECO:0000313" key="1">
    <source>
        <dbReference type="EMBL" id="MBE9637371.1"/>
    </source>
</evidence>
<evidence type="ECO:0000313" key="2">
    <source>
        <dbReference type="Proteomes" id="UP000607796"/>
    </source>
</evidence>
<sequence>MPMPQLEPPADGVSVRMYRQGHGDCLLLAFPRESGGPPVYMMVDCGYKPGSQIDVGARKVQLDEVVNDIAAATANRLDVVAVTHEHQDHVNGLKKFAGFAISEAWFAWTEDPDDPLAKEFRARHQDQLLGLIEARNQLQMLAGAEAEGRAAVSRLDQLLELEIGNDVLLPEMLPPAPVQVLGFGAAADPANSQNKQAMKVIKDAAGIHRFLSPHAPSFVLPGSKGVRIYVLGPPRDADLLKDEDPRGDAAFPGHMALGTSSLSFFAAATQGTEVESRGAPFALTYGVAKDTAFDESDPDSFFRSYYGSGPNDDHRADETPDGADWRRIDEEWLYSAESFALKLNTGVNNTSLVLAIELPVSKKVLLLAADAQYGNWMSWDDGSWTVAGRKITVRDLLGRTVLYKVGHHGSHNATLKGEASSDYPNLWWMATADGAAEEFTAMIPAHRDWALNTAGWDHPLPSIRSALMRKAQGRVLEIDKGAPDRPPDLPLPEWLRFTGRLQVSDLFIQYDIEDSSA</sequence>
<organism evidence="1 2">
    <name type="scientific">Salipiger mangrovisoli</name>
    <dbReference type="NCBI Taxonomy" id="2865933"/>
    <lineage>
        <taxon>Bacteria</taxon>
        <taxon>Pseudomonadati</taxon>
        <taxon>Pseudomonadota</taxon>
        <taxon>Alphaproteobacteria</taxon>
        <taxon>Rhodobacterales</taxon>
        <taxon>Roseobacteraceae</taxon>
        <taxon>Salipiger</taxon>
    </lineage>
</organism>
<proteinExistence type="predicted"/>
<dbReference type="Proteomes" id="UP000607796">
    <property type="component" value="Unassembled WGS sequence"/>
</dbReference>
<dbReference type="EMBL" id="JADFFK010000007">
    <property type="protein sequence ID" value="MBE9637371.1"/>
    <property type="molecule type" value="Genomic_DNA"/>
</dbReference>
<dbReference type="InterPro" id="IPR052159">
    <property type="entry name" value="Competence_DNA_uptake"/>
</dbReference>
<reference evidence="1 2" key="1">
    <citation type="journal article" date="2021" name="Int. J. Syst. Evol. Microbiol.">
        <title>Salipiger mangrovisoli sp. nov., isolated from mangrove soil and the proposal for the reclassification of Paraphaeobacter pallidus as Salipiger pallidus comb. nov.</title>
        <authorList>
            <person name="Du J."/>
            <person name="Liu Y."/>
            <person name="Pei T."/>
            <person name="Deng M.R."/>
            <person name="Zhu H."/>
        </authorList>
    </citation>
    <scope>NUCLEOTIDE SEQUENCE [LARGE SCALE GENOMIC DNA]</scope>
    <source>
        <strain evidence="1 2">6D45A</strain>
    </source>
</reference>
<evidence type="ECO:0008006" key="3">
    <source>
        <dbReference type="Google" id="ProtNLM"/>
    </source>
</evidence>
<dbReference type="InterPro" id="IPR036866">
    <property type="entry name" value="RibonucZ/Hydroxyglut_hydro"/>
</dbReference>
<name>A0ABR9X1H0_9RHOB</name>
<dbReference type="RefSeq" id="WP_194134679.1">
    <property type="nucleotide sequence ID" value="NZ_JADFFK010000007.1"/>
</dbReference>
<accession>A0ABR9X1H0</accession>
<gene>
    <name evidence="1" type="ORF">IQ782_11010</name>
</gene>